<accession>A0A5B6VZ04</accession>
<gene>
    <name evidence="2" type="ORF">EPI10_024815</name>
</gene>
<keyword evidence="3" id="KW-1185">Reference proteome</keyword>
<dbReference type="AlphaFoldDB" id="A0A5B6VZ04"/>
<protein>
    <submittedName>
        <fullName evidence="2">Uncharacterized protein</fullName>
    </submittedName>
</protein>
<dbReference type="Proteomes" id="UP000325315">
    <property type="component" value="Unassembled WGS sequence"/>
</dbReference>
<evidence type="ECO:0000313" key="3">
    <source>
        <dbReference type="Proteomes" id="UP000325315"/>
    </source>
</evidence>
<dbReference type="EMBL" id="SMMG02000005">
    <property type="protein sequence ID" value="KAA3474540.1"/>
    <property type="molecule type" value="Genomic_DNA"/>
</dbReference>
<evidence type="ECO:0000313" key="2">
    <source>
        <dbReference type="EMBL" id="KAA3474540.1"/>
    </source>
</evidence>
<organism evidence="2 3">
    <name type="scientific">Gossypium australe</name>
    <dbReference type="NCBI Taxonomy" id="47621"/>
    <lineage>
        <taxon>Eukaryota</taxon>
        <taxon>Viridiplantae</taxon>
        <taxon>Streptophyta</taxon>
        <taxon>Embryophyta</taxon>
        <taxon>Tracheophyta</taxon>
        <taxon>Spermatophyta</taxon>
        <taxon>Magnoliopsida</taxon>
        <taxon>eudicotyledons</taxon>
        <taxon>Gunneridae</taxon>
        <taxon>Pentapetalae</taxon>
        <taxon>rosids</taxon>
        <taxon>malvids</taxon>
        <taxon>Malvales</taxon>
        <taxon>Malvaceae</taxon>
        <taxon>Malvoideae</taxon>
        <taxon>Gossypium</taxon>
    </lineage>
</organism>
<sequence length="84" mass="10000">MERHISTSATTTNKERDYNVVCEYFATPYYDKVVGRATRNFNDIVLSRKMVEKYYKRVGKLKNIKHPSLRESRDPKQENKISKQ</sequence>
<feature type="region of interest" description="Disordered" evidence="1">
    <location>
        <begin position="64"/>
        <end position="84"/>
    </location>
</feature>
<comment type="caution">
    <text evidence="2">The sequence shown here is derived from an EMBL/GenBank/DDBJ whole genome shotgun (WGS) entry which is preliminary data.</text>
</comment>
<proteinExistence type="predicted"/>
<feature type="compositionally biased region" description="Basic and acidic residues" evidence="1">
    <location>
        <begin position="68"/>
        <end position="84"/>
    </location>
</feature>
<reference evidence="3" key="1">
    <citation type="journal article" date="2019" name="Plant Biotechnol. J.">
        <title>Genome sequencing of the Australian wild diploid species Gossypium australe highlights disease resistance and delayed gland morphogenesis.</title>
        <authorList>
            <person name="Cai Y."/>
            <person name="Cai X."/>
            <person name="Wang Q."/>
            <person name="Wang P."/>
            <person name="Zhang Y."/>
            <person name="Cai C."/>
            <person name="Xu Y."/>
            <person name="Wang K."/>
            <person name="Zhou Z."/>
            <person name="Wang C."/>
            <person name="Geng S."/>
            <person name="Li B."/>
            <person name="Dong Q."/>
            <person name="Hou Y."/>
            <person name="Wang H."/>
            <person name="Ai P."/>
            <person name="Liu Z."/>
            <person name="Yi F."/>
            <person name="Sun M."/>
            <person name="An G."/>
            <person name="Cheng J."/>
            <person name="Zhang Y."/>
            <person name="Shi Q."/>
            <person name="Xie Y."/>
            <person name="Shi X."/>
            <person name="Chang Y."/>
            <person name="Huang F."/>
            <person name="Chen Y."/>
            <person name="Hong S."/>
            <person name="Mi L."/>
            <person name="Sun Q."/>
            <person name="Zhang L."/>
            <person name="Zhou B."/>
            <person name="Peng R."/>
            <person name="Zhang X."/>
            <person name="Liu F."/>
        </authorList>
    </citation>
    <scope>NUCLEOTIDE SEQUENCE [LARGE SCALE GENOMIC DNA]</scope>
    <source>
        <strain evidence="3">cv. PA1801</strain>
    </source>
</reference>
<name>A0A5B6VZ04_9ROSI</name>
<evidence type="ECO:0000256" key="1">
    <source>
        <dbReference type="SAM" id="MobiDB-lite"/>
    </source>
</evidence>